<feature type="transmembrane region" description="Helical" evidence="1">
    <location>
        <begin position="93"/>
        <end position="113"/>
    </location>
</feature>
<dbReference type="OrthoDB" id="9795104at2"/>
<proteinExistence type="predicted"/>
<dbReference type="AlphaFoldDB" id="A0A1M4UCS1"/>
<reference evidence="3 4" key="1">
    <citation type="submission" date="2016-11" db="EMBL/GenBank/DDBJ databases">
        <authorList>
            <person name="Jaros S."/>
            <person name="Januszkiewicz K."/>
            <person name="Wedrychowicz H."/>
        </authorList>
    </citation>
    <scope>NUCLEOTIDE SEQUENCE [LARGE SCALE GENOMIC DNA]</scope>
    <source>
        <strain evidence="3 4">DSM 44523</strain>
    </source>
</reference>
<dbReference type="RefSeq" id="WP_073479553.1">
    <property type="nucleotide sequence ID" value="NZ_FQVN01000001.1"/>
</dbReference>
<dbReference type="Pfam" id="PF09990">
    <property type="entry name" value="DUF2231"/>
    <property type="match status" value="1"/>
</dbReference>
<keyword evidence="1" id="KW-1133">Transmembrane helix</keyword>
<evidence type="ECO:0000256" key="1">
    <source>
        <dbReference type="SAM" id="Phobius"/>
    </source>
</evidence>
<evidence type="ECO:0000313" key="3">
    <source>
        <dbReference type="EMBL" id="SHE54456.1"/>
    </source>
</evidence>
<keyword evidence="4" id="KW-1185">Reference proteome</keyword>
<accession>A0A1M4UCS1</accession>
<feature type="transmembrane region" description="Helical" evidence="1">
    <location>
        <begin position="26"/>
        <end position="45"/>
    </location>
</feature>
<dbReference type="EMBL" id="FQVN01000001">
    <property type="protein sequence ID" value="SHE54456.1"/>
    <property type="molecule type" value="Genomic_DNA"/>
</dbReference>
<dbReference type="Proteomes" id="UP000184501">
    <property type="component" value="Unassembled WGS sequence"/>
</dbReference>
<dbReference type="InterPro" id="IPR019251">
    <property type="entry name" value="DUF2231_TM"/>
</dbReference>
<sequence>MRRTHASPKRPLSGLAGPYGHPFHPVLVPVPIGAWISAAVLDVVARSGYEPGTLARAATWLVGIGVVGAVLAAVPGLLDLLIVPARTRVRGVALLHVALNSTALVVFVVDLVLRWNAPTDRAAPLAPFVLTLVGVVLMLAGAFLGGELTFRYGMRVADQHDQAVGFRTADLREAVSESVSEWHRPGSAR</sequence>
<keyword evidence="1" id="KW-0812">Transmembrane</keyword>
<feature type="transmembrane region" description="Helical" evidence="1">
    <location>
        <begin position="57"/>
        <end position="81"/>
    </location>
</feature>
<evidence type="ECO:0000259" key="2">
    <source>
        <dbReference type="Pfam" id="PF09990"/>
    </source>
</evidence>
<feature type="transmembrane region" description="Helical" evidence="1">
    <location>
        <begin position="125"/>
        <end position="145"/>
    </location>
</feature>
<organism evidence="3 4">
    <name type="scientific">Streptoalloteichus hindustanus</name>
    <dbReference type="NCBI Taxonomy" id="2017"/>
    <lineage>
        <taxon>Bacteria</taxon>
        <taxon>Bacillati</taxon>
        <taxon>Actinomycetota</taxon>
        <taxon>Actinomycetes</taxon>
        <taxon>Pseudonocardiales</taxon>
        <taxon>Pseudonocardiaceae</taxon>
        <taxon>Streptoalloteichus</taxon>
    </lineage>
</organism>
<feature type="domain" description="DUF2231" evidence="2">
    <location>
        <begin position="20"/>
        <end position="157"/>
    </location>
</feature>
<protein>
    <submittedName>
        <fullName evidence="3">Uncharacterized membrane protein</fullName>
    </submittedName>
</protein>
<name>A0A1M4UCS1_STRHI</name>
<keyword evidence="1" id="KW-0472">Membrane</keyword>
<dbReference type="STRING" id="2017.SAMN05444320_101375"/>
<gene>
    <name evidence="3" type="ORF">SAMN05444320_101375</name>
</gene>
<evidence type="ECO:0000313" key="4">
    <source>
        <dbReference type="Proteomes" id="UP000184501"/>
    </source>
</evidence>